<reference evidence="1" key="1">
    <citation type="journal article" date="2023" name="Insect Mol. Biol.">
        <title>Genome sequencing provides insights into the evolution of gene families encoding plant cell wall-degrading enzymes in longhorned beetles.</title>
        <authorList>
            <person name="Shin N.R."/>
            <person name="Okamura Y."/>
            <person name="Kirsch R."/>
            <person name="Pauchet Y."/>
        </authorList>
    </citation>
    <scope>NUCLEOTIDE SEQUENCE</scope>
    <source>
        <strain evidence="1">AMC_N1</strain>
    </source>
</reference>
<organism evidence="1 2">
    <name type="scientific">Aromia moschata</name>
    <dbReference type="NCBI Taxonomy" id="1265417"/>
    <lineage>
        <taxon>Eukaryota</taxon>
        <taxon>Metazoa</taxon>
        <taxon>Ecdysozoa</taxon>
        <taxon>Arthropoda</taxon>
        <taxon>Hexapoda</taxon>
        <taxon>Insecta</taxon>
        <taxon>Pterygota</taxon>
        <taxon>Neoptera</taxon>
        <taxon>Endopterygota</taxon>
        <taxon>Coleoptera</taxon>
        <taxon>Polyphaga</taxon>
        <taxon>Cucujiformia</taxon>
        <taxon>Chrysomeloidea</taxon>
        <taxon>Cerambycidae</taxon>
        <taxon>Cerambycinae</taxon>
        <taxon>Callichromatini</taxon>
        <taxon>Aromia</taxon>
    </lineage>
</organism>
<name>A0AAV8X8B6_9CUCU</name>
<dbReference type="Proteomes" id="UP001162162">
    <property type="component" value="Unassembled WGS sequence"/>
</dbReference>
<dbReference type="AlphaFoldDB" id="A0AAV8X8B6"/>
<evidence type="ECO:0000313" key="2">
    <source>
        <dbReference type="Proteomes" id="UP001162162"/>
    </source>
</evidence>
<protein>
    <submittedName>
        <fullName evidence="1">Uncharacterized protein</fullName>
    </submittedName>
</protein>
<keyword evidence="2" id="KW-1185">Reference proteome</keyword>
<sequence>MILTFQITHSGFSKTPIFLGPVYLCYSPGVGTGTFGVETKHWINFHQTPNYYTFLDARVSPTKLASSGED</sequence>
<comment type="caution">
    <text evidence="1">The sequence shown here is derived from an EMBL/GenBank/DDBJ whole genome shotgun (WGS) entry which is preliminary data.</text>
</comment>
<proteinExistence type="predicted"/>
<gene>
    <name evidence="1" type="ORF">NQ318_001555</name>
</gene>
<accession>A0AAV8X8B6</accession>
<evidence type="ECO:0000313" key="1">
    <source>
        <dbReference type="EMBL" id="KAJ8934734.1"/>
    </source>
</evidence>
<dbReference type="EMBL" id="JAPWTK010000994">
    <property type="protein sequence ID" value="KAJ8934734.1"/>
    <property type="molecule type" value="Genomic_DNA"/>
</dbReference>